<gene>
    <name evidence="1" type="ORF">FKW44_012957</name>
</gene>
<name>A0A7T8KB42_CALRO</name>
<dbReference type="OrthoDB" id="6507355at2759"/>
<dbReference type="AlphaFoldDB" id="A0A7T8KB42"/>
<evidence type="ECO:0000313" key="1">
    <source>
        <dbReference type="EMBL" id="QQP51550.1"/>
    </source>
</evidence>
<keyword evidence="2" id="KW-1185">Reference proteome</keyword>
<evidence type="ECO:0000313" key="2">
    <source>
        <dbReference type="Proteomes" id="UP000595437"/>
    </source>
</evidence>
<proteinExistence type="predicted"/>
<sequence>MPRYWFPKGLRVVAKVTWSYAGHCKALDGCKYPDGNYCWQQDGAPGTKLKLCNSGVRRI</sequence>
<accession>A0A7T8KB42</accession>
<organism evidence="1 2">
    <name type="scientific">Caligus rogercresseyi</name>
    <name type="common">Sea louse</name>
    <dbReference type="NCBI Taxonomy" id="217165"/>
    <lineage>
        <taxon>Eukaryota</taxon>
        <taxon>Metazoa</taxon>
        <taxon>Ecdysozoa</taxon>
        <taxon>Arthropoda</taxon>
        <taxon>Crustacea</taxon>
        <taxon>Multicrustacea</taxon>
        <taxon>Hexanauplia</taxon>
        <taxon>Copepoda</taxon>
        <taxon>Siphonostomatoida</taxon>
        <taxon>Caligidae</taxon>
        <taxon>Caligus</taxon>
    </lineage>
</organism>
<reference evidence="2" key="1">
    <citation type="submission" date="2021-01" db="EMBL/GenBank/DDBJ databases">
        <title>Caligus Genome Assembly.</title>
        <authorList>
            <person name="Gallardo-Escarate C."/>
        </authorList>
    </citation>
    <scope>NUCLEOTIDE SEQUENCE [LARGE SCALE GENOMIC DNA]</scope>
</reference>
<dbReference type="EMBL" id="CP045897">
    <property type="protein sequence ID" value="QQP51550.1"/>
    <property type="molecule type" value="Genomic_DNA"/>
</dbReference>
<dbReference type="Proteomes" id="UP000595437">
    <property type="component" value="Chromosome 8"/>
</dbReference>
<protein>
    <submittedName>
        <fullName evidence="1">Uncharacterized protein</fullName>
    </submittedName>
</protein>